<sequence>MNLCIDQGNSSTKVGVFNQTELVETFIFERFGKADVLTLTDRFFIDRCIISSVTSDNKEFIDFLEASFDNFIELSHKTAIPIENRYATPETLGKDRLAAVIGASFLKQNTDILVVDAGTAITYDFIDSQNIYHGGNIAPGLNLRLRALHEFTHKLPLIETKEESPLLGNSTDSAILSGAIYGIVFEIDGYINVLKIKYPQLSVFLTGGSTFYFDTKLKNAIFAERNLVLIGLNRILQYNVQK</sequence>
<evidence type="ECO:0000256" key="8">
    <source>
        <dbReference type="ARBA" id="ARBA00022679"/>
    </source>
</evidence>
<evidence type="ECO:0000256" key="14">
    <source>
        <dbReference type="ARBA" id="ARBA00038036"/>
    </source>
</evidence>
<comment type="subcellular location">
    <subcellularLocation>
        <location evidence="3 16">Cytoplasm</location>
    </subcellularLocation>
</comment>
<keyword evidence="13 16" id="KW-0173">Coenzyme A biosynthesis</keyword>
<dbReference type="InterPro" id="IPR004619">
    <property type="entry name" value="Type_III_PanK"/>
</dbReference>
<evidence type="ECO:0000256" key="10">
    <source>
        <dbReference type="ARBA" id="ARBA00022777"/>
    </source>
</evidence>
<feature type="binding site" evidence="16">
    <location>
        <position position="171"/>
    </location>
    <ligand>
        <name>substrate</name>
    </ligand>
</feature>
<keyword evidence="8 16" id="KW-0808">Transferase</keyword>
<feature type="binding site" evidence="16">
    <location>
        <position position="116"/>
    </location>
    <ligand>
        <name>K(+)</name>
        <dbReference type="ChEBI" id="CHEBI:29103"/>
    </ligand>
</feature>
<feature type="binding site" evidence="16">
    <location>
        <begin position="93"/>
        <end position="96"/>
    </location>
    <ligand>
        <name>substrate</name>
    </ligand>
</feature>
<dbReference type="Pfam" id="PF03309">
    <property type="entry name" value="Pan_kinase"/>
    <property type="match status" value="1"/>
</dbReference>
<comment type="function">
    <text evidence="16">Catalyzes the phosphorylation of pantothenate (Pan), the first step in CoA biosynthesis.</text>
</comment>
<dbReference type="InterPro" id="IPR043129">
    <property type="entry name" value="ATPase_NBD"/>
</dbReference>
<reference evidence="17 18" key="2">
    <citation type="journal article" date="2011" name="Stand. Genomic Sci.">
        <title>Complete genome sequence of Paludibacter propionicigenes type strain (WB4).</title>
        <authorList>
            <person name="Gronow S."/>
            <person name="Munk C."/>
            <person name="Lapidus A."/>
            <person name="Nolan M."/>
            <person name="Lucas S."/>
            <person name="Hammon N."/>
            <person name="Deshpande S."/>
            <person name="Cheng J.F."/>
            <person name="Tapia R."/>
            <person name="Han C."/>
            <person name="Goodwin L."/>
            <person name="Pitluck S."/>
            <person name="Liolios K."/>
            <person name="Ivanova N."/>
            <person name="Mavromatis K."/>
            <person name="Mikhailova N."/>
            <person name="Pati A."/>
            <person name="Chen A."/>
            <person name="Palaniappan K."/>
            <person name="Land M."/>
            <person name="Hauser L."/>
            <person name="Chang Y.J."/>
            <person name="Jeffries C.D."/>
            <person name="Brambilla E."/>
            <person name="Rohde M."/>
            <person name="Goker M."/>
            <person name="Detter J.C."/>
            <person name="Woyke T."/>
            <person name="Bristow J."/>
            <person name="Eisen J.A."/>
            <person name="Markowitz V."/>
            <person name="Hugenholtz P."/>
            <person name="Kyrpides N.C."/>
            <person name="Klenk H.P."/>
        </authorList>
    </citation>
    <scope>NUCLEOTIDE SEQUENCE [LARGE SCALE GENOMIC DNA]</scope>
    <source>
        <strain evidence="18">DSM 17365 / JCM 13257 / WB4</strain>
    </source>
</reference>
<dbReference type="HAMAP" id="MF_01274">
    <property type="entry name" value="Pantothen_kinase_3"/>
    <property type="match status" value="1"/>
</dbReference>
<evidence type="ECO:0000256" key="9">
    <source>
        <dbReference type="ARBA" id="ARBA00022741"/>
    </source>
</evidence>
<keyword evidence="11 16" id="KW-0067">ATP-binding</keyword>
<dbReference type="EC" id="2.7.1.33" evidence="6 16"/>
<evidence type="ECO:0000256" key="11">
    <source>
        <dbReference type="ARBA" id="ARBA00022840"/>
    </source>
</evidence>
<dbReference type="AlphaFoldDB" id="E4T3R0"/>
<dbReference type="GO" id="GO:0015937">
    <property type="term" value="P:coenzyme A biosynthetic process"/>
    <property type="evidence" value="ECO:0007669"/>
    <property type="project" value="UniProtKB-UniRule"/>
</dbReference>
<evidence type="ECO:0000256" key="12">
    <source>
        <dbReference type="ARBA" id="ARBA00022958"/>
    </source>
</evidence>
<dbReference type="SUPFAM" id="SSF53067">
    <property type="entry name" value="Actin-like ATPase domain"/>
    <property type="match status" value="2"/>
</dbReference>
<dbReference type="UniPathway" id="UPA00241">
    <property type="reaction ID" value="UER00352"/>
</dbReference>
<keyword evidence="16" id="KW-0479">Metal-binding</keyword>
<feature type="binding site" evidence="16">
    <location>
        <position position="86"/>
    </location>
    <ligand>
        <name>substrate</name>
    </ligand>
</feature>
<evidence type="ECO:0000256" key="13">
    <source>
        <dbReference type="ARBA" id="ARBA00022993"/>
    </source>
</evidence>
<dbReference type="PANTHER" id="PTHR34265:SF1">
    <property type="entry name" value="TYPE III PANTOTHENATE KINASE"/>
    <property type="match status" value="1"/>
</dbReference>
<keyword evidence="9 16" id="KW-0547">Nucleotide-binding</keyword>
<dbReference type="GO" id="GO:0005524">
    <property type="term" value="F:ATP binding"/>
    <property type="evidence" value="ECO:0007669"/>
    <property type="project" value="UniProtKB-UniRule"/>
</dbReference>
<feature type="binding site" evidence="16">
    <location>
        <position position="119"/>
    </location>
    <ligand>
        <name>ATP</name>
        <dbReference type="ChEBI" id="CHEBI:30616"/>
    </ligand>
</feature>
<evidence type="ECO:0000256" key="1">
    <source>
        <dbReference type="ARBA" id="ARBA00001206"/>
    </source>
</evidence>
<evidence type="ECO:0000313" key="18">
    <source>
        <dbReference type="Proteomes" id="UP000008718"/>
    </source>
</evidence>
<organism evidence="17 18">
    <name type="scientific">Paludibacter propionicigenes (strain DSM 17365 / JCM 13257 / WB4)</name>
    <dbReference type="NCBI Taxonomy" id="694427"/>
    <lineage>
        <taxon>Bacteria</taxon>
        <taxon>Pseudomonadati</taxon>
        <taxon>Bacteroidota</taxon>
        <taxon>Bacteroidia</taxon>
        <taxon>Bacteroidales</taxon>
        <taxon>Paludibacteraceae</taxon>
        <taxon>Paludibacter</taxon>
    </lineage>
</organism>
<keyword evidence="18" id="KW-1185">Reference proteome</keyword>
<evidence type="ECO:0000256" key="7">
    <source>
        <dbReference type="ARBA" id="ARBA00022490"/>
    </source>
</evidence>
<evidence type="ECO:0000256" key="6">
    <source>
        <dbReference type="ARBA" id="ARBA00012102"/>
    </source>
</evidence>
<evidence type="ECO:0000256" key="5">
    <source>
        <dbReference type="ARBA" id="ARBA00011738"/>
    </source>
</evidence>
<comment type="subunit">
    <text evidence="5 16">Homodimer.</text>
</comment>
<evidence type="ECO:0000256" key="2">
    <source>
        <dbReference type="ARBA" id="ARBA00001958"/>
    </source>
</evidence>
<dbReference type="RefSeq" id="WP_013444723.1">
    <property type="nucleotide sequence ID" value="NC_014734.1"/>
</dbReference>
<comment type="cofactor">
    <cofactor evidence="2">
        <name>K(+)</name>
        <dbReference type="ChEBI" id="CHEBI:29103"/>
    </cofactor>
</comment>
<comment type="pathway">
    <text evidence="4 16">Cofactor biosynthesis; coenzyme A biosynthesis; CoA from (R)-pantothenate: step 1/5.</text>
</comment>
<proteinExistence type="inferred from homology"/>
<dbReference type="OrthoDB" id="9804707at2"/>
<dbReference type="eggNOG" id="COG1521">
    <property type="taxonomic scope" value="Bacteria"/>
</dbReference>
<evidence type="ECO:0000256" key="16">
    <source>
        <dbReference type="HAMAP-Rule" id="MF_01274"/>
    </source>
</evidence>
<dbReference type="Proteomes" id="UP000008718">
    <property type="component" value="Chromosome"/>
</dbReference>
<reference key="1">
    <citation type="submission" date="2010-11" db="EMBL/GenBank/DDBJ databases">
        <title>The complete genome of Paludibacter propionicigenes DSM 17365.</title>
        <authorList>
            <consortium name="US DOE Joint Genome Institute (JGI-PGF)"/>
            <person name="Lucas S."/>
            <person name="Copeland A."/>
            <person name="Lapidus A."/>
            <person name="Bruce D."/>
            <person name="Goodwin L."/>
            <person name="Pitluck S."/>
            <person name="Kyrpides N."/>
            <person name="Mavromatis K."/>
            <person name="Ivanova N."/>
            <person name="Munk A.C."/>
            <person name="Brettin T."/>
            <person name="Detter J.C."/>
            <person name="Han C."/>
            <person name="Tapia R."/>
            <person name="Land M."/>
            <person name="Hauser L."/>
            <person name="Markowitz V."/>
            <person name="Cheng J.-F."/>
            <person name="Hugenholtz P."/>
            <person name="Woyke T."/>
            <person name="Wu D."/>
            <person name="Gronow S."/>
            <person name="Wellnitz S."/>
            <person name="Brambilla E."/>
            <person name="Klenk H.-P."/>
            <person name="Eisen J.A."/>
        </authorList>
    </citation>
    <scope>NUCLEOTIDE SEQUENCE</scope>
    <source>
        <strain>WB4</strain>
    </source>
</reference>
<dbReference type="NCBIfam" id="TIGR00671">
    <property type="entry name" value="baf"/>
    <property type="match status" value="1"/>
</dbReference>
<gene>
    <name evidence="16" type="primary">coaX</name>
    <name evidence="17" type="ordered locus">Palpr_1207</name>
</gene>
<protein>
    <recommendedName>
        <fullName evidence="15 16">Type III pantothenate kinase</fullName>
        <ecNumber evidence="6 16">2.7.1.33</ecNumber>
    </recommendedName>
    <alternativeName>
        <fullName evidence="16">PanK-III</fullName>
    </alternativeName>
    <alternativeName>
        <fullName evidence="16">Pantothenic acid kinase</fullName>
    </alternativeName>
</protein>
<evidence type="ECO:0000256" key="3">
    <source>
        <dbReference type="ARBA" id="ARBA00004496"/>
    </source>
</evidence>
<evidence type="ECO:0000256" key="15">
    <source>
        <dbReference type="ARBA" id="ARBA00040883"/>
    </source>
</evidence>
<keyword evidence="7 16" id="KW-0963">Cytoplasm</keyword>
<dbReference type="HOGENOM" id="CLU_066627_2_0_10"/>
<feature type="binding site" evidence="16">
    <location>
        <begin position="6"/>
        <end position="13"/>
    </location>
    <ligand>
        <name>ATP</name>
        <dbReference type="ChEBI" id="CHEBI:30616"/>
    </ligand>
</feature>
<dbReference type="KEGG" id="ppn:Palpr_1207"/>
<evidence type="ECO:0000256" key="4">
    <source>
        <dbReference type="ARBA" id="ARBA00005225"/>
    </source>
</evidence>
<keyword evidence="10 16" id="KW-0418">Kinase</keyword>
<evidence type="ECO:0000313" key="17">
    <source>
        <dbReference type="EMBL" id="ADQ79354.1"/>
    </source>
</evidence>
<comment type="similarity">
    <text evidence="14 16">Belongs to the type III pantothenate kinase family.</text>
</comment>
<accession>E4T3R0</accession>
<dbReference type="EMBL" id="CP002345">
    <property type="protein sequence ID" value="ADQ79354.1"/>
    <property type="molecule type" value="Genomic_DNA"/>
</dbReference>
<dbReference type="PANTHER" id="PTHR34265">
    <property type="entry name" value="TYPE III PANTOTHENATE KINASE"/>
    <property type="match status" value="1"/>
</dbReference>
<dbReference type="STRING" id="694427.Palpr_1207"/>
<dbReference type="GO" id="GO:0004594">
    <property type="term" value="F:pantothenate kinase activity"/>
    <property type="evidence" value="ECO:0007669"/>
    <property type="project" value="UniProtKB-UniRule"/>
</dbReference>
<dbReference type="Gene3D" id="3.30.420.40">
    <property type="match status" value="1"/>
</dbReference>
<feature type="active site" description="Proton acceptor" evidence="16">
    <location>
        <position position="95"/>
    </location>
</feature>
<dbReference type="GO" id="GO:0046872">
    <property type="term" value="F:metal ion binding"/>
    <property type="evidence" value="ECO:0007669"/>
    <property type="project" value="UniProtKB-KW"/>
</dbReference>
<keyword evidence="12 16" id="KW-0630">Potassium</keyword>
<comment type="cofactor">
    <cofactor evidence="16">
        <name>NH4(+)</name>
        <dbReference type="ChEBI" id="CHEBI:28938"/>
    </cofactor>
    <cofactor evidence="16">
        <name>K(+)</name>
        <dbReference type="ChEBI" id="CHEBI:29103"/>
    </cofactor>
    <text evidence="16">A monovalent cation. Ammonium or potassium.</text>
</comment>
<comment type="catalytic activity">
    <reaction evidence="1 16">
        <text>(R)-pantothenate + ATP = (R)-4'-phosphopantothenate + ADP + H(+)</text>
        <dbReference type="Rhea" id="RHEA:16373"/>
        <dbReference type="ChEBI" id="CHEBI:10986"/>
        <dbReference type="ChEBI" id="CHEBI:15378"/>
        <dbReference type="ChEBI" id="CHEBI:29032"/>
        <dbReference type="ChEBI" id="CHEBI:30616"/>
        <dbReference type="ChEBI" id="CHEBI:456216"/>
        <dbReference type="EC" id="2.7.1.33"/>
    </reaction>
</comment>
<dbReference type="GO" id="GO:0005737">
    <property type="term" value="C:cytoplasm"/>
    <property type="evidence" value="ECO:0007669"/>
    <property type="project" value="UniProtKB-SubCell"/>
</dbReference>
<name>E4T3R0_PALPW</name>
<dbReference type="CDD" id="cd24015">
    <property type="entry name" value="ASKHA_NBD_PanK-III"/>
    <property type="match status" value="1"/>
</dbReference>